<dbReference type="NCBIfam" id="TIGR03534">
    <property type="entry name" value="RF_mod_PrmC"/>
    <property type="match status" value="1"/>
</dbReference>
<dbReference type="Pfam" id="PF17827">
    <property type="entry name" value="PrmC_N"/>
    <property type="match status" value="1"/>
</dbReference>
<dbReference type="InterPro" id="IPR004556">
    <property type="entry name" value="HemK-like"/>
</dbReference>
<evidence type="ECO:0000313" key="9">
    <source>
        <dbReference type="Proteomes" id="UP000475117"/>
    </source>
</evidence>
<dbReference type="InterPro" id="IPR040758">
    <property type="entry name" value="PrmC_N"/>
</dbReference>
<dbReference type="PANTHER" id="PTHR18895">
    <property type="entry name" value="HEMK METHYLTRANSFERASE"/>
    <property type="match status" value="1"/>
</dbReference>
<evidence type="ECO:0000313" key="8">
    <source>
        <dbReference type="EMBL" id="QQL44005.1"/>
    </source>
</evidence>
<proteinExistence type="predicted"/>
<dbReference type="RefSeq" id="WP_164363422.1">
    <property type="nucleotide sequence ID" value="NZ_CP066776.1"/>
</dbReference>
<keyword evidence="9" id="KW-1185">Reference proteome</keyword>
<dbReference type="Proteomes" id="UP000475117">
    <property type="component" value="Chromosome"/>
</dbReference>
<keyword evidence="4" id="KW-0949">S-adenosyl-L-methionine</keyword>
<dbReference type="InterPro" id="IPR007848">
    <property type="entry name" value="Small_mtfrase_dom"/>
</dbReference>
<dbReference type="InterPro" id="IPR019874">
    <property type="entry name" value="RF_methyltr_PrmC"/>
</dbReference>
<dbReference type="PANTHER" id="PTHR18895:SF74">
    <property type="entry name" value="MTRF1L RELEASE FACTOR GLUTAMINE METHYLTRANSFERASE"/>
    <property type="match status" value="1"/>
</dbReference>
<evidence type="ECO:0000259" key="6">
    <source>
        <dbReference type="Pfam" id="PF05175"/>
    </source>
</evidence>
<accession>A0A6B3L2G7</accession>
<sequence>MKSVLETIQSGTQYLEARDVPEARLSMEHMLASVLECKRLDLYMMFDRPLGEAELAPLREMLKRRGKREPLQHVLGTVDFLGYEFASDARGLVARPETEELVEEGLKLARGFDGPLRVLDVGTGSGVIGLTMALELGDRLERSVMVDLSIDARSLAAENYARHELDGERVIIGESDLVSGAVVAEHAPYHVILANLPYIPSGEIPGLDAEVQFDPKMALDGGDDGLDLVRRLLTDARKHLVAGGWIGLELGIGQTESVVAFAESQGYLDVRAEEDMAGIARFVYARMSE</sequence>
<dbReference type="KEGG" id="soa:G3M56_008865"/>
<dbReference type="CDD" id="cd02440">
    <property type="entry name" value="AdoMet_MTases"/>
    <property type="match status" value="1"/>
</dbReference>
<gene>
    <name evidence="8" type="primary">prmC</name>
    <name evidence="8" type="ORF">G3M56_008865</name>
</gene>
<name>A0A6B3L2G7_9BACT</name>
<dbReference type="InterPro" id="IPR029063">
    <property type="entry name" value="SAM-dependent_MTases_sf"/>
</dbReference>
<evidence type="ECO:0000256" key="2">
    <source>
        <dbReference type="ARBA" id="ARBA00022603"/>
    </source>
</evidence>
<evidence type="ECO:0000256" key="3">
    <source>
        <dbReference type="ARBA" id="ARBA00022679"/>
    </source>
</evidence>
<evidence type="ECO:0000256" key="4">
    <source>
        <dbReference type="ARBA" id="ARBA00022691"/>
    </source>
</evidence>
<comment type="catalytic activity">
    <reaction evidence="5">
        <text>L-glutaminyl-[peptide chain release factor] + S-adenosyl-L-methionine = N(5)-methyl-L-glutaminyl-[peptide chain release factor] + S-adenosyl-L-homocysteine + H(+)</text>
        <dbReference type="Rhea" id="RHEA:42896"/>
        <dbReference type="Rhea" id="RHEA-COMP:10271"/>
        <dbReference type="Rhea" id="RHEA-COMP:10272"/>
        <dbReference type="ChEBI" id="CHEBI:15378"/>
        <dbReference type="ChEBI" id="CHEBI:30011"/>
        <dbReference type="ChEBI" id="CHEBI:57856"/>
        <dbReference type="ChEBI" id="CHEBI:59789"/>
        <dbReference type="ChEBI" id="CHEBI:61891"/>
        <dbReference type="EC" id="2.1.1.297"/>
    </reaction>
</comment>
<protein>
    <recommendedName>
        <fullName evidence="1">peptide chain release factor N(5)-glutamine methyltransferase</fullName>
        <ecNumber evidence="1">2.1.1.297</ecNumber>
    </recommendedName>
</protein>
<feature type="domain" description="Methyltransferase small" evidence="6">
    <location>
        <begin position="117"/>
        <end position="198"/>
    </location>
</feature>
<evidence type="ECO:0000259" key="7">
    <source>
        <dbReference type="Pfam" id="PF17827"/>
    </source>
</evidence>
<dbReference type="GO" id="GO:0032259">
    <property type="term" value="P:methylation"/>
    <property type="evidence" value="ECO:0007669"/>
    <property type="project" value="UniProtKB-KW"/>
</dbReference>
<dbReference type="Gene3D" id="3.40.50.150">
    <property type="entry name" value="Vaccinia Virus protein VP39"/>
    <property type="match status" value="1"/>
</dbReference>
<dbReference type="GO" id="GO:0102559">
    <property type="term" value="F:peptide chain release factor N(5)-glutamine methyltransferase activity"/>
    <property type="evidence" value="ECO:0007669"/>
    <property type="project" value="UniProtKB-EC"/>
</dbReference>
<reference evidence="8 9" key="1">
    <citation type="submission" date="2020-12" db="EMBL/GenBank/DDBJ databases">
        <title>Sulforoseuscoccus oceanibium gen. nov., sp. nov., a representative of the phylum Verrucomicrobia with special cytoplasmic membrane, and proposal of Sulforoseuscoccusaceae fam. nov.</title>
        <authorList>
            <person name="Xi F."/>
        </authorList>
    </citation>
    <scope>NUCLEOTIDE SEQUENCE [LARGE SCALE GENOMIC DNA]</scope>
    <source>
        <strain evidence="8 9">T37</strain>
    </source>
</reference>
<dbReference type="EMBL" id="CP066776">
    <property type="protein sequence ID" value="QQL44005.1"/>
    <property type="molecule type" value="Genomic_DNA"/>
</dbReference>
<evidence type="ECO:0000256" key="5">
    <source>
        <dbReference type="ARBA" id="ARBA00048391"/>
    </source>
</evidence>
<dbReference type="Pfam" id="PF05175">
    <property type="entry name" value="MTS"/>
    <property type="match status" value="1"/>
</dbReference>
<dbReference type="Gene3D" id="1.10.8.10">
    <property type="entry name" value="DNA helicase RuvA subunit, C-terminal domain"/>
    <property type="match status" value="1"/>
</dbReference>
<dbReference type="SUPFAM" id="SSF53335">
    <property type="entry name" value="S-adenosyl-L-methionine-dependent methyltransferases"/>
    <property type="match status" value="1"/>
</dbReference>
<dbReference type="AlphaFoldDB" id="A0A6B3L2G7"/>
<keyword evidence="3 8" id="KW-0808">Transferase</keyword>
<dbReference type="InterPro" id="IPR050320">
    <property type="entry name" value="N5-glutamine_MTase"/>
</dbReference>
<dbReference type="EC" id="2.1.1.297" evidence="1"/>
<organism evidence="8 9">
    <name type="scientific">Sulfuriroseicoccus oceanibius</name>
    <dbReference type="NCBI Taxonomy" id="2707525"/>
    <lineage>
        <taxon>Bacteria</taxon>
        <taxon>Pseudomonadati</taxon>
        <taxon>Verrucomicrobiota</taxon>
        <taxon>Verrucomicrobiia</taxon>
        <taxon>Verrucomicrobiales</taxon>
        <taxon>Verrucomicrobiaceae</taxon>
        <taxon>Sulfuriroseicoccus</taxon>
    </lineage>
</organism>
<feature type="domain" description="Release factor glutamine methyltransferase N-terminal" evidence="7">
    <location>
        <begin position="6"/>
        <end position="76"/>
    </location>
</feature>
<evidence type="ECO:0000256" key="1">
    <source>
        <dbReference type="ARBA" id="ARBA00012771"/>
    </source>
</evidence>
<dbReference type="NCBIfam" id="TIGR00536">
    <property type="entry name" value="hemK_fam"/>
    <property type="match status" value="1"/>
</dbReference>
<keyword evidence="2 8" id="KW-0489">Methyltransferase</keyword>